<name>A0A6I4W5A1_9BACL</name>
<proteinExistence type="inferred from homology"/>
<dbReference type="CDD" id="cd08504">
    <property type="entry name" value="PBP2_OppA"/>
    <property type="match status" value="1"/>
</dbReference>
<keyword evidence="3" id="KW-0813">Transport</keyword>
<dbReference type="InterPro" id="IPR039424">
    <property type="entry name" value="SBP_5"/>
</dbReference>
<reference evidence="7 8" key="1">
    <citation type="submission" date="2019-12" db="EMBL/GenBank/DDBJ databases">
        <title>Whole-genome analyses of novel actinobacteria.</title>
        <authorList>
            <person name="Sahin N."/>
            <person name="Saygin H."/>
        </authorList>
    </citation>
    <scope>NUCLEOTIDE SEQUENCE [LARGE SCALE GENOMIC DNA]</scope>
    <source>
        <strain evidence="7 8">KC615</strain>
    </source>
</reference>
<comment type="caution">
    <text evidence="7">The sequence shown here is derived from an EMBL/GenBank/DDBJ whole genome shotgun (WGS) entry which is preliminary data.</text>
</comment>
<dbReference type="Gene3D" id="3.90.76.10">
    <property type="entry name" value="Dipeptide-binding Protein, Domain 1"/>
    <property type="match status" value="1"/>
</dbReference>
<dbReference type="GO" id="GO:0042597">
    <property type="term" value="C:periplasmic space"/>
    <property type="evidence" value="ECO:0007669"/>
    <property type="project" value="UniProtKB-ARBA"/>
</dbReference>
<keyword evidence="4" id="KW-0732">Signal</keyword>
<dbReference type="Pfam" id="PF00496">
    <property type="entry name" value="SBP_bac_5"/>
    <property type="match status" value="1"/>
</dbReference>
<gene>
    <name evidence="7" type="ORF">GSM42_17565</name>
</gene>
<evidence type="ECO:0000313" key="8">
    <source>
        <dbReference type="Proteomes" id="UP000430692"/>
    </source>
</evidence>
<sequence length="505" mass="56960">MTITESTPIPILDSSKANQQITYNILNQVQEGLMRLGPNAKPVPGLAESYQVSPDYRTYTFIIRKNAVWSDGKAVTAHDFKFAWERALSPANEYEYSFLFYPIHNAESYSNGEVHSDQIGITATDDRHLTIKLDKPDPNFLSLVTLTPFLPLRSDLIEKYGEGYASSAEKMSFTGPFKLTAYNPQSAGLVKNDLYWDANAIKLSQAIINVEVDQKKRISLYKSELMAMSKTFSSYSNGMKSKDMKLSPKAISNYIVMNQNKEIFSNAKIRKAIQIAINNKEISSDFKGETTPINSLVPPVLITSNQEIFRTNISSSSQISKAKEILNKGLSELKIDKFPPVKLVTTEGDVRLTTQANLLKRQLSMVGITVNIYKYPVKQKGRILLDGDYDLSINEWSAEYHDPSIFLMIGHSRVKDNISGFSDPHYDSLLDKASLEANPTKRDQLLQQAERYLIEEKAVVVPLVHVNDLRLQKSYVKNVLYHPFGADYTLKWATYQPPKKIAATK</sequence>
<organism evidence="7 8">
    <name type="scientific">Shimazuella alba</name>
    <dbReference type="NCBI Taxonomy" id="2690964"/>
    <lineage>
        <taxon>Bacteria</taxon>
        <taxon>Bacillati</taxon>
        <taxon>Bacillota</taxon>
        <taxon>Bacilli</taxon>
        <taxon>Bacillales</taxon>
        <taxon>Thermoactinomycetaceae</taxon>
        <taxon>Shimazuella</taxon>
    </lineage>
</organism>
<protein>
    <recommendedName>
        <fullName evidence="6">Solute-binding protein family 5 domain-containing protein</fullName>
    </recommendedName>
</protein>
<dbReference type="PANTHER" id="PTHR30290">
    <property type="entry name" value="PERIPLASMIC BINDING COMPONENT OF ABC TRANSPORTER"/>
    <property type="match status" value="1"/>
</dbReference>
<dbReference type="PANTHER" id="PTHR30290:SF10">
    <property type="entry name" value="PERIPLASMIC OLIGOPEPTIDE-BINDING PROTEIN-RELATED"/>
    <property type="match status" value="1"/>
</dbReference>
<accession>A0A6I4W5A1</accession>
<dbReference type="AlphaFoldDB" id="A0A6I4W5A1"/>
<keyword evidence="5" id="KW-0653">Protein transport</keyword>
<dbReference type="InterPro" id="IPR000914">
    <property type="entry name" value="SBP_5_dom"/>
</dbReference>
<dbReference type="EMBL" id="WUUL01000015">
    <property type="protein sequence ID" value="MXQ55492.1"/>
    <property type="molecule type" value="Genomic_DNA"/>
</dbReference>
<dbReference type="GO" id="GO:1904680">
    <property type="term" value="F:peptide transmembrane transporter activity"/>
    <property type="evidence" value="ECO:0007669"/>
    <property type="project" value="TreeGrafter"/>
</dbReference>
<keyword evidence="8" id="KW-1185">Reference proteome</keyword>
<evidence type="ECO:0000256" key="3">
    <source>
        <dbReference type="ARBA" id="ARBA00022448"/>
    </source>
</evidence>
<dbReference type="Gene3D" id="3.40.190.10">
    <property type="entry name" value="Periplasmic binding protein-like II"/>
    <property type="match status" value="1"/>
</dbReference>
<evidence type="ECO:0000256" key="2">
    <source>
        <dbReference type="ARBA" id="ARBA00005695"/>
    </source>
</evidence>
<keyword evidence="5" id="KW-0571">Peptide transport</keyword>
<comment type="similarity">
    <text evidence="2">Belongs to the bacterial solute-binding protein 5 family.</text>
</comment>
<dbReference type="GO" id="GO:0043190">
    <property type="term" value="C:ATP-binding cassette (ABC) transporter complex"/>
    <property type="evidence" value="ECO:0007669"/>
    <property type="project" value="InterPro"/>
</dbReference>
<evidence type="ECO:0000313" key="7">
    <source>
        <dbReference type="EMBL" id="MXQ55492.1"/>
    </source>
</evidence>
<evidence type="ECO:0000256" key="5">
    <source>
        <dbReference type="ARBA" id="ARBA00022856"/>
    </source>
</evidence>
<dbReference type="SUPFAM" id="SSF53850">
    <property type="entry name" value="Periplasmic binding protein-like II"/>
    <property type="match status" value="1"/>
</dbReference>
<dbReference type="Proteomes" id="UP000430692">
    <property type="component" value="Unassembled WGS sequence"/>
</dbReference>
<dbReference type="Gene3D" id="3.10.105.10">
    <property type="entry name" value="Dipeptide-binding Protein, Domain 3"/>
    <property type="match status" value="1"/>
</dbReference>
<evidence type="ECO:0000256" key="4">
    <source>
        <dbReference type="ARBA" id="ARBA00022729"/>
    </source>
</evidence>
<dbReference type="PIRSF" id="PIRSF002741">
    <property type="entry name" value="MppA"/>
    <property type="match status" value="1"/>
</dbReference>
<comment type="subcellular location">
    <subcellularLocation>
        <location evidence="1">Cell envelope</location>
    </subcellularLocation>
</comment>
<dbReference type="RefSeq" id="WP_160802845.1">
    <property type="nucleotide sequence ID" value="NZ_WUUL01000015.1"/>
</dbReference>
<dbReference type="FunFam" id="3.90.76.10:FF:000001">
    <property type="entry name" value="Oligopeptide ABC transporter substrate-binding protein"/>
    <property type="match status" value="1"/>
</dbReference>
<evidence type="ECO:0000259" key="6">
    <source>
        <dbReference type="Pfam" id="PF00496"/>
    </source>
</evidence>
<dbReference type="GO" id="GO:0030313">
    <property type="term" value="C:cell envelope"/>
    <property type="evidence" value="ECO:0007669"/>
    <property type="project" value="UniProtKB-SubCell"/>
</dbReference>
<feature type="domain" description="Solute-binding protein family 5" evidence="6">
    <location>
        <begin position="41"/>
        <end position="408"/>
    </location>
</feature>
<evidence type="ECO:0000256" key="1">
    <source>
        <dbReference type="ARBA" id="ARBA00004196"/>
    </source>
</evidence>
<dbReference type="GO" id="GO:0015833">
    <property type="term" value="P:peptide transport"/>
    <property type="evidence" value="ECO:0007669"/>
    <property type="project" value="UniProtKB-KW"/>
</dbReference>
<dbReference type="InterPro" id="IPR030678">
    <property type="entry name" value="Peptide/Ni-bd"/>
</dbReference>